<keyword evidence="2" id="KW-1185">Reference proteome</keyword>
<dbReference type="HOGENOM" id="CLU_3114416_0_0_10"/>
<comment type="caution">
    <text evidence="1">The sequence shown here is derived from an EMBL/GenBank/DDBJ whole genome shotgun (WGS) entry which is preliminary data.</text>
</comment>
<name>I8VRQ6_9BACE</name>
<dbReference type="EMBL" id="AGXG01000071">
    <property type="protein sequence ID" value="EIY29110.1"/>
    <property type="molecule type" value="Genomic_DNA"/>
</dbReference>
<dbReference type="Proteomes" id="UP000003741">
    <property type="component" value="Unassembled WGS sequence"/>
</dbReference>
<dbReference type="AlphaFoldDB" id="I8VRQ6"/>
<organism evidence="1 2">
    <name type="scientific">Bacteroides cellulosilyticus CL02T12C19</name>
    <dbReference type="NCBI Taxonomy" id="997874"/>
    <lineage>
        <taxon>Bacteria</taxon>
        <taxon>Pseudomonadati</taxon>
        <taxon>Bacteroidota</taxon>
        <taxon>Bacteroidia</taxon>
        <taxon>Bacteroidales</taxon>
        <taxon>Bacteroidaceae</taxon>
        <taxon>Bacteroides</taxon>
    </lineage>
</organism>
<dbReference type="PATRIC" id="fig|997874.3.peg.3292"/>
<sequence>MSFSSLGTWYKGGDILFFASINNPILILSLINSNKGENPEVCLFIFYYYI</sequence>
<evidence type="ECO:0000313" key="2">
    <source>
        <dbReference type="Proteomes" id="UP000003741"/>
    </source>
</evidence>
<evidence type="ECO:0000313" key="1">
    <source>
        <dbReference type="EMBL" id="EIY29110.1"/>
    </source>
</evidence>
<reference evidence="1 2" key="1">
    <citation type="submission" date="2012-02" db="EMBL/GenBank/DDBJ databases">
        <title>The Genome Sequence of Bacteroides cellulosilyticus CL02T12C19.</title>
        <authorList>
            <consortium name="The Broad Institute Genome Sequencing Platform"/>
            <person name="Earl A."/>
            <person name="Ward D."/>
            <person name="Feldgarden M."/>
            <person name="Gevers D."/>
            <person name="Zitomersky N.L."/>
            <person name="Coyne M.J."/>
            <person name="Comstock L.E."/>
            <person name="Young S.K."/>
            <person name="Zeng Q."/>
            <person name="Gargeya S."/>
            <person name="Fitzgerald M."/>
            <person name="Haas B."/>
            <person name="Abouelleil A."/>
            <person name="Alvarado L."/>
            <person name="Arachchi H.M."/>
            <person name="Berlin A."/>
            <person name="Chapman S.B."/>
            <person name="Gearin G."/>
            <person name="Goldberg J."/>
            <person name="Griggs A."/>
            <person name="Gujja S."/>
            <person name="Hansen M."/>
            <person name="Heiman D."/>
            <person name="Howarth C."/>
            <person name="Larimer J."/>
            <person name="Lui A."/>
            <person name="MacDonald P.J.P."/>
            <person name="McCowen C."/>
            <person name="Montmayeur A."/>
            <person name="Murphy C."/>
            <person name="Neiman D."/>
            <person name="Pearson M."/>
            <person name="Priest M."/>
            <person name="Roberts A."/>
            <person name="Saif S."/>
            <person name="Shea T."/>
            <person name="Sisk P."/>
            <person name="Stolte C."/>
            <person name="Sykes S."/>
            <person name="Wortman J."/>
            <person name="Nusbaum C."/>
            <person name="Birren B."/>
        </authorList>
    </citation>
    <scope>NUCLEOTIDE SEQUENCE [LARGE SCALE GENOMIC DNA]</scope>
    <source>
        <strain evidence="1 2">CL02T12C19</strain>
    </source>
</reference>
<gene>
    <name evidence="1" type="ORF">HMPREF1062_03204</name>
</gene>
<accession>I8VRQ6</accession>
<proteinExistence type="predicted"/>
<protein>
    <submittedName>
        <fullName evidence="1">Uncharacterized protein</fullName>
    </submittedName>
</protein>